<dbReference type="HOGENOM" id="CLU_2827528_0_0_10"/>
<accession>A0A0E2M255</accession>
<gene>
    <name evidence="1" type="ORF">HMPREF1555_02296</name>
</gene>
<name>A0A0E2M255_PORGN</name>
<dbReference type="EMBL" id="AWUW01000157">
    <property type="protein sequence ID" value="ERJ63639.1"/>
    <property type="molecule type" value="Genomic_DNA"/>
</dbReference>
<organism evidence="1 2">
    <name type="scientific">Porphyromonas gingivalis F0570</name>
    <dbReference type="NCBI Taxonomy" id="1227271"/>
    <lineage>
        <taxon>Bacteria</taxon>
        <taxon>Pseudomonadati</taxon>
        <taxon>Bacteroidota</taxon>
        <taxon>Bacteroidia</taxon>
        <taxon>Bacteroidales</taxon>
        <taxon>Porphyromonadaceae</taxon>
        <taxon>Porphyromonas</taxon>
    </lineage>
</organism>
<proteinExistence type="predicted"/>
<evidence type="ECO:0000313" key="2">
    <source>
        <dbReference type="Proteomes" id="UP000016630"/>
    </source>
</evidence>
<sequence length="66" mass="7679">MKENDEELRERVLDEAQAYLGAKFEAYCQYWNIPKGEAESFRTAFDAGARAEREIVLKLLGKEDKH</sequence>
<dbReference type="Proteomes" id="UP000016630">
    <property type="component" value="Unassembled WGS sequence"/>
</dbReference>
<evidence type="ECO:0000313" key="1">
    <source>
        <dbReference type="EMBL" id="ERJ63639.1"/>
    </source>
</evidence>
<comment type="caution">
    <text evidence="1">The sequence shown here is derived from an EMBL/GenBank/DDBJ whole genome shotgun (WGS) entry which is preliminary data.</text>
</comment>
<reference evidence="1 2" key="1">
    <citation type="submission" date="2013-06" db="EMBL/GenBank/DDBJ databases">
        <authorList>
            <person name="Weinstock G."/>
            <person name="Sodergren E."/>
            <person name="Lobos E.A."/>
            <person name="Fulton L."/>
            <person name="Fulton R."/>
            <person name="Courtney L."/>
            <person name="Fronick C."/>
            <person name="O'Laughlin M."/>
            <person name="Godfrey J."/>
            <person name="Wilson R.M."/>
            <person name="Miner T."/>
            <person name="Farmer C."/>
            <person name="Delehaunty K."/>
            <person name="Cordes M."/>
            <person name="Minx P."/>
            <person name="Tomlinson C."/>
            <person name="Chen J."/>
            <person name="Wollam A."/>
            <person name="Pepin K.H."/>
            <person name="Bhonagiri V."/>
            <person name="Zhang X."/>
            <person name="Warren W."/>
            <person name="Mitreva M."/>
            <person name="Mardis E.R."/>
            <person name="Wilson R.K."/>
        </authorList>
    </citation>
    <scope>NUCLEOTIDE SEQUENCE [LARGE SCALE GENOMIC DNA]</scope>
    <source>
        <strain evidence="1 2">F0570</strain>
    </source>
</reference>
<protein>
    <submittedName>
        <fullName evidence="1">Uncharacterized protein</fullName>
    </submittedName>
</protein>
<dbReference type="PATRIC" id="fig|1227271.3.peg.2017"/>
<dbReference type="AlphaFoldDB" id="A0A0E2M255"/>
<dbReference type="RefSeq" id="WP_021664933.1">
    <property type="nucleotide sequence ID" value="NZ_KI259111.1"/>
</dbReference>